<organism evidence="2 3">
    <name type="scientific">Motilimonas cestriensis</name>
    <dbReference type="NCBI Taxonomy" id="2742685"/>
    <lineage>
        <taxon>Bacteria</taxon>
        <taxon>Pseudomonadati</taxon>
        <taxon>Pseudomonadota</taxon>
        <taxon>Gammaproteobacteria</taxon>
        <taxon>Alteromonadales</taxon>
        <taxon>Alteromonadales genera incertae sedis</taxon>
        <taxon>Motilimonas</taxon>
    </lineage>
</organism>
<keyword evidence="1" id="KW-0802">TPR repeat</keyword>
<dbReference type="Pfam" id="PF13176">
    <property type="entry name" value="TPR_7"/>
    <property type="match status" value="1"/>
</dbReference>
<name>A0ABS8WEW2_9GAMM</name>
<dbReference type="Proteomes" id="UP001201273">
    <property type="component" value="Unassembled WGS sequence"/>
</dbReference>
<gene>
    <name evidence="2" type="ORF">K6Y31_20220</name>
</gene>
<dbReference type="InterPro" id="IPR011990">
    <property type="entry name" value="TPR-like_helical_dom_sf"/>
</dbReference>
<dbReference type="SUPFAM" id="SSF48452">
    <property type="entry name" value="TPR-like"/>
    <property type="match status" value="1"/>
</dbReference>
<proteinExistence type="predicted"/>
<dbReference type="RefSeq" id="WP_233054845.1">
    <property type="nucleotide sequence ID" value="NZ_JAIMJA010000033.1"/>
</dbReference>
<dbReference type="SMART" id="SM00028">
    <property type="entry name" value="TPR"/>
    <property type="match status" value="3"/>
</dbReference>
<dbReference type="InterPro" id="IPR019734">
    <property type="entry name" value="TPR_rpt"/>
</dbReference>
<evidence type="ECO:0000256" key="1">
    <source>
        <dbReference type="PROSITE-ProRule" id="PRU00339"/>
    </source>
</evidence>
<feature type="repeat" description="TPR" evidence="1">
    <location>
        <begin position="42"/>
        <end position="75"/>
    </location>
</feature>
<comment type="caution">
    <text evidence="2">The sequence shown here is derived from an EMBL/GenBank/DDBJ whole genome shotgun (WGS) entry which is preliminary data.</text>
</comment>
<dbReference type="Pfam" id="PF14559">
    <property type="entry name" value="TPR_19"/>
    <property type="match status" value="1"/>
</dbReference>
<dbReference type="PROSITE" id="PS50005">
    <property type="entry name" value="TPR"/>
    <property type="match status" value="2"/>
</dbReference>
<dbReference type="Gene3D" id="1.25.40.10">
    <property type="entry name" value="Tetratricopeptide repeat domain"/>
    <property type="match status" value="1"/>
</dbReference>
<evidence type="ECO:0000313" key="2">
    <source>
        <dbReference type="EMBL" id="MCE2597103.1"/>
    </source>
</evidence>
<feature type="repeat" description="TPR" evidence="1">
    <location>
        <begin position="76"/>
        <end position="109"/>
    </location>
</feature>
<protein>
    <submittedName>
        <fullName evidence="2">Tetratricopeptide repeat protein</fullName>
    </submittedName>
</protein>
<sequence length="171" mass="19641">MKLELFEADELIALAAINLEKEELGPALEILNYLKQQKLESDELDSMLGSIYAKLQLFDKAARHYRALLDRSPDRLHEKFQLGMVYREMNDTVSALSYWEQVLELSPDYPPVLFHKGTLLLINNDVESAKQLLIHLIDVADKDNYYVERALEVLDEIANTAELVPEIDSVH</sequence>
<reference evidence="2 3" key="1">
    <citation type="journal article" date="2022" name="Environ. Microbiol. Rep.">
        <title>Eco-phylogenetic analyses reveal divergent evolution of vitamin B12 metabolism in the marine bacterial family 'Psychromonadaceae'.</title>
        <authorList>
            <person name="Jin X."/>
            <person name="Yang Y."/>
            <person name="Cao H."/>
            <person name="Gao B."/>
            <person name="Zhao Z."/>
        </authorList>
    </citation>
    <scope>NUCLEOTIDE SEQUENCE [LARGE SCALE GENOMIC DNA]</scope>
    <source>
        <strain evidence="2 3">MKS20</strain>
    </source>
</reference>
<dbReference type="EMBL" id="JAIMJA010000033">
    <property type="protein sequence ID" value="MCE2597103.1"/>
    <property type="molecule type" value="Genomic_DNA"/>
</dbReference>
<keyword evidence="3" id="KW-1185">Reference proteome</keyword>
<evidence type="ECO:0000313" key="3">
    <source>
        <dbReference type="Proteomes" id="UP001201273"/>
    </source>
</evidence>
<accession>A0ABS8WEW2</accession>